<dbReference type="OrthoDB" id="4445311at2759"/>
<evidence type="ECO:0000313" key="3">
    <source>
        <dbReference type="Proteomes" id="UP000215289"/>
    </source>
</evidence>
<feature type="compositionally biased region" description="Polar residues" evidence="1">
    <location>
        <begin position="77"/>
        <end position="89"/>
    </location>
</feature>
<sequence>MDHPEYAGKSIARLQDFEQKLDSDSESSDCLSDFPSQILRQPPRTTPGRRTLERIILGELTPYYDSGSYSDIPEESPTPQHTASSQTQTVEDLLALRSKESSAQPDLSDQMTTLKKAEQKALAEKRIKAAKQAAQVFPYDPFVFLPAKYRTQVDFTQLKEAPPAVPKFPNIDADELMLIAGIILKHPHNYSETQDVFYRVAYTPAYLKYKTVSPFFEVCDATGKTMSATDVQLLPLYTDLGKLRMAKKAFEDQLERITNAHSEYKLAMMEFRVQQRSWEISLLSNKKVISEAKKWADQQNRLEDDAVFDTFFFGNLEIPMADKNRAVLPTQWNKPRSPPLPTWIPQRLSELRTAIEKVDKAIQELVNPKRETRATTAAHGTKRFFFEVSEDEDDDDIEDIDIPGNLARYRDWVADRHAAWDAAGFPLKEEDVLAKYHLPDEVPNDKKAWPASLKKLGITALRIDEDTTAYPWGKPALAVQRTLKKTKDYNKDAMFTDMARKALRWVEDVYFGFSEAKRAALSSKGVDDWKLSGKARRYMSQLLEDLNASKESHPTFFT</sequence>
<evidence type="ECO:0000256" key="1">
    <source>
        <dbReference type="SAM" id="MobiDB-lite"/>
    </source>
</evidence>
<gene>
    <name evidence="2" type="ORF">CFD26_106317</name>
</gene>
<evidence type="ECO:0000313" key="2">
    <source>
        <dbReference type="EMBL" id="RLL96102.1"/>
    </source>
</evidence>
<feature type="region of interest" description="Disordered" evidence="1">
    <location>
        <begin position="66"/>
        <end position="89"/>
    </location>
</feature>
<name>A0A3R7JEP1_9EURO</name>
<reference evidence="2 3" key="1">
    <citation type="submission" date="2018-08" db="EMBL/GenBank/DDBJ databases">
        <title>Draft genome sequences of two Aspergillus turcosus clinical strains isolated from bronchoalveolar lavage fluid: one azole-susceptible and the other azole-resistant.</title>
        <authorList>
            <person name="Parent-Michaud M."/>
            <person name="Dufresne P.J."/>
            <person name="Fournier E."/>
            <person name="Martineau C."/>
            <person name="Moreira S."/>
            <person name="Perkins V."/>
            <person name="De Repentigny L."/>
            <person name="Dufresne S.F."/>
        </authorList>
    </citation>
    <scope>NUCLEOTIDE SEQUENCE [LARGE SCALE GENOMIC DNA]</scope>
    <source>
        <strain evidence="2">HMR AF 1038</strain>
    </source>
</reference>
<dbReference type="STRING" id="1245748.A0A3R7JEP1"/>
<comment type="caution">
    <text evidence="2">The sequence shown here is derived from an EMBL/GenBank/DDBJ whole genome shotgun (WGS) entry which is preliminary data.</text>
</comment>
<accession>A0A3R7JEP1</accession>
<dbReference type="Proteomes" id="UP000215289">
    <property type="component" value="Unassembled WGS sequence"/>
</dbReference>
<proteinExistence type="predicted"/>
<organism evidence="2 3">
    <name type="scientific">Aspergillus turcosus</name>
    <dbReference type="NCBI Taxonomy" id="1245748"/>
    <lineage>
        <taxon>Eukaryota</taxon>
        <taxon>Fungi</taxon>
        <taxon>Dikarya</taxon>
        <taxon>Ascomycota</taxon>
        <taxon>Pezizomycotina</taxon>
        <taxon>Eurotiomycetes</taxon>
        <taxon>Eurotiomycetidae</taxon>
        <taxon>Eurotiales</taxon>
        <taxon>Aspergillaceae</taxon>
        <taxon>Aspergillus</taxon>
        <taxon>Aspergillus subgen. Fumigati</taxon>
    </lineage>
</organism>
<keyword evidence="3" id="KW-1185">Reference proteome</keyword>
<protein>
    <submittedName>
        <fullName evidence="2">Uncharacterized protein</fullName>
    </submittedName>
</protein>
<dbReference type="AlphaFoldDB" id="A0A3R7JEP1"/>
<dbReference type="EMBL" id="NIDN02000124">
    <property type="protein sequence ID" value="RLL96102.1"/>
    <property type="molecule type" value="Genomic_DNA"/>
</dbReference>
<feature type="region of interest" description="Disordered" evidence="1">
    <location>
        <begin position="19"/>
        <end position="49"/>
    </location>
</feature>